<gene>
    <name evidence="1" type="ORF">DPMN_140924</name>
</gene>
<dbReference type="EMBL" id="JAIWYP010000006">
    <property type="protein sequence ID" value="KAH3812490.1"/>
    <property type="molecule type" value="Genomic_DNA"/>
</dbReference>
<comment type="caution">
    <text evidence="1">The sequence shown here is derived from an EMBL/GenBank/DDBJ whole genome shotgun (WGS) entry which is preliminary data.</text>
</comment>
<name>A0A9D4GCE9_DREPO</name>
<proteinExistence type="predicted"/>
<organism evidence="1 2">
    <name type="scientific">Dreissena polymorpha</name>
    <name type="common">Zebra mussel</name>
    <name type="synonym">Mytilus polymorpha</name>
    <dbReference type="NCBI Taxonomy" id="45954"/>
    <lineage>
        <taxon>Eukaryota</taxon>
        <taxon>Metazoa</taxon>
        <taxon>Spiralia</taxon>
        <taxon>Lophotrochozoa</taxon>
        <taxon>Mollusca</taxon>
        <taxon>Bivalvia</taxon>
        <taxon>Autobranchia</taxon>
        <taxon>Heteroconchia</taxon>
        <taxon>Euheterodonta</taxon>
        <taxon>Imparidentia</taxon>
        <taxon>Neoheterodontei</taxon>
        <taxon>Myida</taxon>
        <taxon>Dreissenoidea</taxon>
        <taxon>Dreissenidae</taxon>
        <taxon>Dreissena</taxon>
    </lineage>
</organism>
<reference evidence="1" key="1">
    <citation type="journal article" date="2019" name="bioRxiv">
        <title>The Genome of the Zebra Mussel, Dreissena polymorpha: A Resource for Invasive Species Research.</title>
        <authorList>
            <person name="McCartney M.A."/>
            <person name="Auch B."/>
            <person name="Kono T."/>
            <person name="Mallez S."/>
            <person name="Zhang Y."/>
            <person name="Obille A."/>
            <person name="Becker A."/>
            <person name="Abrahante J.E."/>
            <person name="Garbe J."/>
            <person name="Badalamenti J.P."/>
            <person name="Herman A."/>
            <person name="Mangelson H."/>
            <person name="Liachko I."/>
            <person name="Sullivan S."/>
            <person name="Sone E.D."/>
            <person name="Koren S."/>
            <person name="Silverstein K.A.T."/>
            <person name="Beckman K.B."/>
            <person name="Gohl D.M."/>
        </authorList>
    </citation>
    <scope>NUCLEOTIDE SEQUENCE</scope>
    <source>
        <strain evidence="1">Duluth1</strain>
        <tissue evidence="1">Whole animal</tissue>
    </source>
</reference>
<accession>A0A9D4GCE9</accession>
<sequence>MYALFEKYVALAEEFCIDPSMPRHAGRHCKMPNAPAATPSQYWKTNMNLPFMDHLLQELDTRLLQGHARLNVQYLIPTKVCTCLRYFV</sequence>
<reference evidence="1" key="2">
    <citation type="submission" date="2020-11" db="EMBL/GenBank/DDBJ databases">
        <authorList>
            <person name="McCartney M.A."/>
            <person name="Auch B."/>
            <person name="Kono T."/>
            <person name="Mallez S."/>
            <person name="Becker A."/>
            <person name="Gohl D.M."/>
            <person name="Silverstein K.A.T."/>
            <person name="Koren S."/>
            <person name="Bechman K.B."/>
            <person name="Herman A."/>
            <person name="Abrahante J.E."/>
            <person name="Garbe J."/>
        </authorList>
    </citation>
    <scope>NUCLEOTIDE SEQUENCE</scope>
    <source>
        <strain evidence="1">Duluth1</strain>
        <tissue evidence="1">Whole animal</tissue>
    </source>
</reference>
<dbReference type="Proteomes" id="UP000828390">
    <property type="component" value="Unassembled WGS sequence"/>
</dbReference>
<evidence type="ECO:0000313" key="1">
    <source>
        <dbReference type="EMBL" id="KAH3812490.1"/>
    </source>
</evidence>
<dbReference type="AlphaFoldDB" id="A0A9D4GCE9"/>
<protein>
    <submittedName>
        <fullName evidence="1">Uncharacterized protein</fullName>
    </submittedName>
</protein>
<evidence type="ECO:0000313" key="2">
    <source>
        <dbReference type="Proteomes" id="UP000828390"/>
    </source>
</evidence>
<keyword evidence="2" id="KW-1185">Reference proteome</keyword>